<feature type="transmembrane region" description="Helical" evidence="7">
    <location>
        <begin position="1486"/>
        <end position="1506"/>
    </location>
</feature>
<dbReference type="STRING" id="74557.A0A1W0A021"/>
<feature type="transmembrane region" description="Helical" evidence="7">
    <location>
        <begin position="617"/>
        <end position="637"/>
    </location>
</feature>
<dbReference type="Proteomes" id="UP000243217">
    <property type="component" value="Unassembled WGS sequence"/>
</dbReference>
<keyword evidence="10" id="KW-1185">Reference proteome</keyword>
<accession>A0A1W0A021</accession>
<feature type="transmembrane region" description="Helical" evidence="7">
    <location>
        <begin position="484"/>
        <end position="508"/>
    </location>
</feature>
<dbReference type="PRINTS" id="PR00314">
    <property type="entry name" value="CLATHRINADPT"/>
</dbReference>
<dbReference type="FunFam" id="3.30.450.60:FF:000002">
    <property type="entry name" value="AP-2 complex subunit mu, putative"/>
    <property type="match status" value="1"/>
</dbReference>
<dbReference type="InterPro" id="IPR028565">
    <property type="entry name" value="MHD"/>
</dbReference>
<dbReference type="GO" id="GO:0030131">
    <property type="term" value="C:clathrin adaptor complex"/>
    <property type="evidence" value="ECO:0007669"/>
    <property type="project" value="InterPro"/>
</dbReference>
<dbReference type="InterPro" id="IPR043532">
    <property type="entry name" value="AP2_Mu_N"/>
</dbReference>
<dbReference type="GO" id="GO:0005905">
    <property type="term" value="C:clathrin-coated pit"/>
    <property type="evidence" value="ECO:0007669"/>
    <property type="project" value="UniProtKB-KW"/>
</dbReference>
<dbReference type="InterPro" id="IPR001392">
    <property type="entry name" value="Clathrin_mu"/>
</dbReference>
<feature type="transmembrane region" description="Helical" evidence="7">
    <location>
        <begin position="438"/>
        <end position="463"/>
    </location>
</feature>
<dbReference type="Pfam" id="PF00928">
    <property type="entry name" value="Adap_comp_sub"/>
    <property type="match status" value="1"/>
</dbReference>
<dbReference type="InterPro" id="IPR036168">
    <property type="entry name" value="AP2_Mu_C_sf"/>
</dbReference>
<dbReference type="CDD" id="cd14836">
    <property type="entry name" value="AP2_Mu_N"/>
    <property type="match status" value="1"/>
</dbReference>
<feature type="transmembrane region" description="Helical" evidence="7">
    <location>
        <begin position="1432"/>
        <end position="1453"/>
    </location>
</feature>
<sequence length="1985" mass="223125">MALNSRRQEKCRRHYTKNAAVYLELLLRNTLDSDLSTDSYAQGINYTIFNTMMSLPGGPELIKHIFSHQWVSLDEEEEYWTYYGLTEWQTQVTNYFQQGLVNTITVVNALGIEQRVTTFSLPKSFRGLALWSTVVAYAGFWNDLWECEALNATLILGVDNSSDIDKANWEYNMDAIAVVTPVSSIIHQYLGPLASMDLFIVPKSSVLLESLRLFDKTLQTALENSNFEQLYALIPSIATLYPAPKHWIMKDVVYYTGSPMCYTTPPQTIIQQPMGFYDSCTTPEQLSVIIDRQSALFAMKMMNFQSESFLHEIANLCNPNSLEILKAVYNASKQLEFTQINTSAIATAAVKINASLYQFAGYPNNSNSFLLQQPLVDSMGTAPWTFFGYVFLYDWLLSRREIFSLQGDIGSMVLIGHRDEPLKLVANSLELPHQACTYIWYIIVYCSVVQSFVTILAVVFAWFQRNTVCPKDLFHANRVIGYVWIGRPFLLFRGFTALILLCTSSVHFQSDQSLPGFNSGFKLAPRSVLETMVVAGEATWITYVLIDIGLPFSSKNTRIETIAPLSALLSWGVLAFIDLYSPYLATIDVEYNCMHEQLGLRGSCIAGKVSFGSLPRLLLLVLLNVCSIPIAIAIDYLHWYIFPSPTKTLITNPHVLIPACANAFLSKVCIEDWYNDIMTSILSGMLPLGWKLQYRLDFKLWRLMEFDKNQAKDFFVNPSLAPSARLLSTSTLTLSMRRFRLRAFLGFAYVVFSVSGSYSYIYVSQIAMANDLFWGTFNSTGYQTFLTNWFNTQLQLNTDYHTQINIASKEYSDNSCKYNGTTTLASAPLAVYASTIQHEVNTLPQVIKGLRQMDPCALAWISTSYCYVDFNKTWEMAPTTAKQLKCTENINNGAIYLESIVRNILDWTQWQLCYGSTLNISVLDAISTTFNGQKWIQTALQSSKGSISDEIDYWQNSGIEKFETEWQNYKTLGVIETFSIQNAFGISYQMTLKALNGSMHNNRQSTFKMHWVLANDLYNANSSIVRGTTNYRYTNISMDSFLMINRTIDSPLNAGLAILKNIVGPFGSISMKRVAVPNYLKRWYQSFCQEFLTLVTKNDSNAWAFSSIQAIVSSSPIPITLLNTDLYGGDVTCPSAVSPSRPHMLEFFTGSGACVQTVSDSLSITSIMFTASTIASGISTTMDMKAVCTIEMLNIAGCMASFNDIVDFIHQTIPPTIVKAFYNNAQAIKAQFQASIPLVLLQYADINGLQLAQNPLFSSQSFEFYAWNFLLEWIQGVREVVAFSGDIGSITTISGRNALSTQPVNAMEVPINVAYYFRCVLIYITAVLGCVATLVCLYILTARGYIEGANMFNVNRVAGLVWIGRPLLLLRGMTAVCILSTASLELRRIQSFYYFISVQPSWFMTIMATGEITWLVFILNDSFSLFTKQYTALYGMKGSLAVWATLAISTYALPAEHTVTINRQCSVVAVDYQLVCQSGSIAIGSFQRFCILIGLTIAIISIVYIIQRLRFPSLKPSSTHSFLLYSTAKHHYIAAGWLFNDIYFLDPASAAVAEMISGLFLISQKGEVVLNRLYRDDVSRRAADAFRLQVIAAKETGSVAPIKSIDGCSFLYTRHENLYLVAVSRANINIALVFQFLSNLNGIFQDYMGKKYNEESIRNNFTLVYELLDETMDYGYPQNCSSDVLKMYINLGSMSADASVSTAQPGQLTSQITGAIDWRREGIKYKRNEVYLDVFESVNLLMSSNGAVLRNEVVGQVVMKTMLTGMPECKLGLNDKLTMQKGDAPAKAAGQKRAQKEVEIDDCTFHRCVRLGKFDADRTITFVPPDGEFELMKYRVTENINLPFKIMPAYQEGSSTRMAIAATFSARLFATNLVIKIPVPQNTARCKITVPIGTAKHAPEHHAIVWKIRKFQGTLERMLDAEVEIMKGTKEKAWSRPPIQVEFQVPMFTASGLHVRFLKVFEKSSYQTTKWVRYVTRAGQYQLRI</sequence>
<dbReference type="InterPro" id="IPR011012">
    <property type="entry name" value="Longin-like_dom_sf"/>
</dbReference>
<comment type="subcellular location">
    <subcellularLocation>
        <location evidence="6">Membrane</location>
        <location evidence="6">Coated pit</location>
    </subcellularLocation>
</comment>
<keyword evidence="3" id="KW-0653">Protein transport</keyword>
<organism evidence="9 10">
    <name type="scientific">Thraustotheca clavata</name>
    <dbReference type="NCBI Taxonomy" id="74557"/>
    <lineage>
        <taxon>Eukaryota</taxon>
        <taxon>Sar</taxon>
        <taxon>Stramenopiles</taxon>
        <taxon>Oomycota</taxon>
        <taxon>Saprolegniomycetes</taxon>
        <taxon>Saprolegniales</taxon>
        <taxon>Achlyaceae</taxon>
        <taxon>Thraustotheca</taxon>
    </lineage>
</organism>
<dbReference type="OrthoDB" id="10259133at2759"/>
<keyword evidence="7" id="KW-0812">Transmembrane</keyword>
<feature type="transmembrane region" description="Helical" evidence="7">
    <location>
        <begin position="1315"/>
        <end position="1340"/>
    </location>
</feature>
<dbReference type="PANTHER" id="PTHR10529">
    <property type="entry name" value="AP COMPLEX SUBUNIT MU"/>
    <property type="match status" value="1"/>
</dbReference>
<keyword evidence="2" id="KW-0254">Endocytosis</keyword>
<gene>
    <name evidence="9" type="ORF">THRCLA_04128</name>
</gene>
<evidence type="ECO:0000256" key="1">
    <source>
        <dbReference type="ARBA" id="ARBA00022448"/>
    </source>
</evidence>
<keyword evidence="1" id="KW-0813">Transport</keyword>
<evidence type="ECO:0000256" key="3">
    <source>
        <dbReference type="ARBA" id="ARBA00022927"/>
    </source>
</evidence>
<dbReference type="GO" id="GO:0006897">
    <property type="term" value="P:endocytosis"/>
    <property type="evidence" value="ECO:0007669"/>
    <property type="project" value="UniProtKB-KW"/>
</dbReference>
<proteinExistence type="predicted"/>
<feature type="domain" description="MHD" evidence="8">
    <location>
        <begin position="1727"/>
        <end position="1984"/>
    </location>
</feature>
<keyword evidence="4 7" id="KW-0472">Membrane</keyword>
<evidence type="ECO:0000259" key="8">
    <source>
        <dbReference type="PROSITE" id="PS51072"/>
    </source>
</evidence>
<feature type="transmembrane region" description="Helical" evidence="7">
    <location>
        <begin position="743"/>
        <end position="763"/>
    </location>
</feature>
<dbReference type="InterPro" id="IPR043512">
    <property type="entry name" value="Mu2_C"/>
</dbReference>
<dbReference type="InterPro" id="IPR050431">
    <property type="entry name" value="Adaptor_comp_med_subunit"/>
</dbReference>
<feature type="transmembrane region" description="Helical" evidence="7">
    <location>
        <begin position="562"/>
        <end position="581"/>
    </location>
</feature>
<evidence type="ECO:0000256" key="7">
    <source>
        <dbReference type="SAM" id="Phobius"/>
    </source>
</evidence>
<evidence type="ECO:0000256" key="6">
    <source>
        <dbReference type="ARBA" id="ARBA00037878"/>
    </source>
</evidence>
<reference evidence="9 10" key="1">
    <citation type="journal article" date="2014" name="Genome Biol. Evol.">
        <title>The secreted proteins of Achlya hypogyna and Thraustotheca clavata identify the ancestral oomycete secretome and reveal gene acquisitions by horizontal gene transfer.</title>
        <authorList>
            <person name="Misner I."/>
            <person name="Blouin N."/>
            <person name="Leonard G."/>
            <person name="Richards T.A."/>
            <person name="Lane C.E."/>
        </authorList>
    </citation>
    <scope>NUCLEOTIDE SEQUENCE [LARGE SCALE GENOMIC DNA]</scope>
    <source>
        <strain evidence="9 10">ATCC 34112</strain>
    </source>
</reference>
<name>A0A1W0A021_9STRA</name>
<dbReference type="SUPFAM" id="SSF64356">
    <property type="entry name" value="SNARE-like"/>
    <property type="match status" value="1"/>
</dbReference>
<evidence type="ECO:0000313" key="9">
    <source>
        <dbReference type="EMBL" id="OQS03559.1"/>
    </source>
</evidence>
<evidence type="ECO:0000256" key="5">
    <source>
        <dbReference type="ARBA" id="ARBA00023176"/>
    </source>
</evidence>
<keyword evidence="5" id="KW-0168">Coated pit</keyword>
<evidence type="ECO:0000313" key="10">
    <source>
        <dbReference type="Proteomes" id="UP000243217"/>
    </source>
</evidence>
<comment type="caution">
    <text evidence="9">The sequence shown here is derived from an EMBL/GenBank/DDBJ whole genome shotgun (WGS) entry which is preliminary data.</text>
</comment>
<dbReference type="CDD" id="cd09251">
    <property type="entry name" value="AP-2_Mu2_Cterm"/>
    <property type="match status" value="1"/>
</dbReference>
<dbReference type="Gene3D" id="3.30.450.60">
    <property type="match status" value="1"/>
</dbReference>
<dbReference type="EMBL" id="JNBS01000846">
    <property type="protein sequence ID" value="OQS03559.1"/>
    <property type="molecule type" value="Genomic_DNA"/>
</dbReference>
<dbReference type="GO" id="GO:0006886">
    <property type="term" value="P:intracellular protein transport"/>
    <property type="evidence" value="ECO:0007669"/>
    <property type="project" value="InterPro"/>
</dbReference>
<feature type="transmembrane region" description="Helical" evidence="7">
    <location>
        <begin position="1402"/>
        <end position="1420"/>
    </location>
</feature>
<protein>
    <submittedName>
        <fullName evidence="9">AP-2 complex subunit mu</fullName>
    </submittedName>
</protein>
<dbReference type="PROSITE" id="PS51072">
    <property type="entry name" value="MHD"/>
    <property type="match status" value="1"/>
</dbReference>
<keyword evidence="7" id="KW-1133">Transmembrane helix</keyword>
<dbReference type="SUPFAM" id="SSF49447">
    <property type="entry name" value="Second domain of Mu2 adaptin subunit (ap50) of ap2 adaptor"/>
    <property type="match status" value="1"/>
</dbReference>
<evidence type="ECO:0000256" key="4">
    <source>
        <dbReference type="ARBA" id="ARBA00023136"/>
    </source>
</evidence>
<evidence type="ECO:0000256" key="2">
    <source>
        <dbReference type="ARBA" id="ARBA00022583"/>
    </source>
</evidence>
<dbReference type="Gene3D" id="2.60.40.1170">
    <property type="entry name" value="Mu homology domain, subdomain B"/>
    <property type="match status" value="2"/>
</dbReference>
<feature type="transmembrane region" description="Helical" evidence="7">
    <location>
        <begin position="528"/>
        <end position="550"/>
    </location>
</feature>